<keyword evidence="2" id="KW-1185">Reference proteome</keyword>
<dbReference type="Proteomes" id="UP001500897">
    <property type="component" value="Unassembled WGS sequence"/>
</dbReference>
<reference evidence="2" key="1">
    <citation type="journal article" date="2019" name="Int. J. Syst. Evol. Microbiol.">
        <title>The Global Catalogue of Microorganisms (GCM) 10K type strain sequencing project: providing services to taxonomists for standard genome sequencing and annotation.</title>
        <authorList>
            <consortium name="The Broad Institute Genomics Platform"/>
            <consortium name="The Broad Institute Genome Sequencing Center for Infectious Disease"/>
            <person name="Wu L."/>
            <person name="Ma J."/>
        </authorList>
    </citation>
    <scope>NUCLEOTIDE SEQUENCE [LARGE SCALE GENOMIC DNA]</scope>
    <source>
        <strain evidence="2">JCM 14559</strain>
    </source>
</reference>
<dbReference type="InterPro" id="IPR009241">
    <property type="entry name" value="HigB-like"/>
</dbReference>
<sequence>MAAWFLRLSENEPETADQVAAAVDKLVEEGPTLGRPLVDRIKRSRHHHMKELRPRVSGESEIRILFAFDPEREAILLVAGDKSGQWNLWYDVNIPIADARFDRHLDALKEGE</sequence>
<dbReference type="EMBL" id="BAAANS010000006">
    <property type="protein sequence ID" value="GAA2090496.1"/>
    <property type="molecule type" value="Genomic_DNA"/>
</dbReference>
<protein>
    <recommendedName>
        <fullName evidence="3">Phage derived Gp49-like protein DUF891</fullName>
    </recommendedName>
</protein>
<proteinExistence type="predicted"/>
<gene>
    <name evidence="1" type="ORF">GCM10009759_14130</name>
</gene>
<accession>A0ABP5I151</accession>
<comment type="caution">
    <text evidence="1">The sequence shown here is derived from an EMBL/GenBank/DDBJ whole genome shotgun (WGS) entry which is preliminary data.</text>
</comment>
<evidence type="ECO:0008006" key="3">
    <source>
        <dbReference type="Google" id="ProtNLM"/>
    </source>
</evidence>
<organism evidence="1 2">
    <name type="scientific">Kitasatospora saccharophila</name>
    <dbReference type="NCBI Taxonomy" id="407973"/>
    <lineage>
        <taxon>Bacteria</taxon>
        <taxon>Bacillati</taxon>
        <taxon>Actinomycetota</taxon>
        <taxon>Actinomycetes</taxon>
        <taxon>Kitasatosporales</taxon>
        <taxon>Streptomycetaceae</taxon>
        <taxon>Kitasatospora</taxon>
    </lineage>
</organism>
<dbReference type="Pfam" id="PF05973">
    <property type="entry name" value="Gp49"/>
    <property type="match status" value="1"/>
</dbReference>
<evidence type="ECO:0000313" key="2">
    <source>
        <dbReference type="Proteomes" id="UP001500897"/>
    </source>
</evidence>
<name>A0ABP5I151_9ACTN</name>
<evidence type="ECO:0000313" key="1">
    <source>
        <dbReference type="EMBL" id="GAA2090496.1"/>
    </source>
</evidence>